<comment type="subcellular location">
    <subcellularLocation>
        <location evidence="1 10">Cell outer membrane</location>
        <topology evidence="1 10">Lipid-anchor</topology>
    </subcellularLocation>
</comment>
<dbReference type="PANTHER" id="PTHR30203">
    <property type="entry name" value="OUTER MEMBRANE CATION EFFLUX PROTEIN"/>
    <property type="match status" value="1"/>
</dbReference>
<evidence type="ECO:0000313" key="14">
    <source>
        <dbReference type="Proteomes" id="UP000268033"/>
    </source>
</evidence>
<dbReference type="GO" id="GO:0015562">
    <property type="term" value="F:efflux transmembrane transporter activity"/>
    <property type="evidence" value="ECO:0007669"/>
    <property type="project" value="InterPro"/>
</dbReference>
<keyword evidence="3 10" id="KW-1134">Transmembrane beta strand</keyword>
<gene>
    <name evidence="13" type="ORF">EDC28_11157</name>
</gene>
<keyword evidence="8 10" id="KW-0449">Lipoprotein</keyword>
<evidence type="ECO:0000256" key="6">
    <source>
        <dbReference type="ARBA" id="ARBA00023136"/>
    </source>
</evidence>
<sequence length="492" mass="52237">MHKEPGKGLITPLWLGLCLLLASCTAPERPKPEFSLRDQAPLAGLPDSAPGWPAANWWQHFHDPQLDKLMATAMAGAPTLDVAMARYRQASSDIARKEADKNIEITGYGTAGYSLSDIDADAGNSHINNTTQGVAAIVGARLSWDLDLWGKKEAALKQAIDTAHAQKASQAAALSALQYNLSALYFQWQAIAARLKVSQGSLATANEYLRVVKARVDAGVEEEDSLDKARAQLAQIRQQQAMLAGQQRIIHAQIAALMGISSQQLGALEVKPLPTPAGALPADAGLGLIGRRPDIVAARWQVEAASQGIEQARAAYYPNISLSGLAGFLKSFPDLGSGDDAQLTLGTVGPSISLPIFEAGRLDAAFAASNAQLNSAIANYNQTVVQAAAQVARQVLTLGQLTDAAGELQKRWLASRSQYQRASLRVKQGVDDPRQALGASLELDSQTDSQLQLTAQRLDAQLQLIHELGGGYQEPAPTATDNAQPAALEDSP</sequence>
<dbReference type="RefSeq" id="WP_170164165.1">
    <property type="nucleotide sequence ID" value="NZ_JBLXAC010000013.1"/>
</dbReference>
<dbReference type="InterPro" id="IPR010131">
    <property type="entry name" value="MdtP/NodT-like"/>
</dbReference>
<feature type="coiled-coil region" evidence="11">
    <location>
        <begin position="219"/>
        <end position="246"/>
    </location>
</feature>
<dbReference type="PROSITE" id="PS51257">
    <property type="entry name" value="PROKAR_LIPOPROTEIN"/>
    <property type="match status" value="1"/>
</dbReference>
<evidence type="ECO:0000256" key="3">
    <source>
        <dbReference type="ARBA" id="ARBA00022452"/>
    </source>
</evidence>
<evidence type="ECO:0000256" key="9">
    <source>
        <dbReference type="ARBA" id="ARBA00037313"/>
    </source>
</evidence>
<evidence type="ECO:0000256" key="7">
    <source>
        <dbReference type="ARBA" id="ARBA00023139"/>
    </source>
</evidence>
<evidence type="ECO:0000256" key="10">
    <source>
        <dbReference type="RuleBase" id="RU362097"/>
    </source>
</evidence>
<evidence type="ECO:0000256" key="4">
    <source>
        <dbReference type="ARBA" id="ARBA00022692"/>
    </source>
</evidence>
<evidence type="ECO:0000256" key="5">
    <source>
        <dbReference type="ARBA" id="ARBA00022729"/>
    </source>
</evidence>
<comment type="caution">
    <text evidence="13">The sequence shown here is derived from an EMBL/GenBank/DDBJ whole genome shotgun (WGS) entry which is preliminary data.</text>
</comment>
<proteinExistence type="inferred from homology"/>
<dbReference type="SUPFAM" id="SSF56954">
    <property type="entry name" value="Outer membrane efflux proteins (OEP)"/>
    <property type="match status" value="1"/>
</dbReference>
<dbReference type="GO" id="GO:0009279">
    <property type="term" value="C:cell outer membrane"/>
    <property type="evidence" value="ECO:0007669"/>
    <property type="project" value="UniProtKB-SubCell"/>
</dbReference>
<protein>
    <submittedName>
        <fullName evidence="13">NodT family efflux transporter outer membrane factor (OMF) lipoprotein</fullName>
    </submittedName>
</protein>
<dbReference type="EMBL" id="RJUL01000011">
    <property type="protein sequence ID" value="ROQ21955.1"/>
    <property type="molecule type" value="Genomic_DNA"/>
</dbReference>
<evidence type="ECO:0000256" key="11">
    <source>
        <dbReference type="SAM" id="Coils"/>
    </source>
</evidence>
<dbReference type="PANTHER" id="PTHR30203:SF20">
    <property type="entry name" value="MULTIDRUG RESISTANCE OUTER MEMBRANE PROTEIN MDTP-RELATED"/>
    <property type="match status" value="1"/>
</dbReference>
<keyword evidence="6 10" id="KW-0472">Membrane</keyword>
<keyword evidence="7 10" id="KW-0564">Palmitate</keyword>
<name>A0A3N1P0H2_9GAMM</name>
<accession>A0A3N1P0H2</accession>
<dbReference type="Pfam" id="PF02321">
    <property type="entry name" value="OEP"/>
    <property type="match status" value="2"/>
</dbReference>
<reference evidence="13 14" key="1">
    <citation type="submission" date="2018-11" db="EMBL/GenBank/DDBJ databases">
        <title>Genomic Encyclopedia of Type Strains, Phase IV (KMG-IV): sequencing the most valuable type-strain genomes for metagenomic binning, comparative biology and taxonomic classification.</title>
        <authorList>
            <person name="Goeker M."/>
        </authorList>
    </citation>
    <scope>NUCLEOTIDE SEQUENCE [LARGE SCALE GENOMIC DNA]</scope>
    <source>
        <strain evidence="13 14">DSM 21945</strain>
    </source>
</reference>
<dbReference type="Gene3D" id="2.20.200.10">
    <property type="entry name" value="Outer membrane efflux proteins (OEP)"/>
    <property type="match status" value="1"/>
</dbReference>
<evidence type="ECO:0000256" key="8">
    <source>
        <dbReference type="ARBA" id="ARBA00023288"/>
    </source>
</evidence>
<keyword evidence="14" id="KW-1185">Reference proteome</keyword>
<evidence type="ECO:0000313" key="13">
    <source>
        <dbReference type="EMBL" id="ROQ21955.1"/>
    </source>
</evidence>
<dbReference type="STRING" id="584787.GCA_001247655_03472"/>
<comment type="similarity">
    <text evidence="2 10">Belongs to the outer membrane factor (OMF) (TC 1.B.17) family.</text>
</comment>
<dbReference type="Gene3D" id="1.20.1600.10">
    <property type="entry name" value="Outer membrane efflux proteins (OEP)"/>
    <property type="match status" value="1"/>
</dbReference>
<dbReference type="InterPro" id="IPR003423">
    <property type="entry name" value="OMP_efflux"/>
</dbReference>
<dbReference type="NCBIfam" id="TIGR01845">
    <property type="entry name" value="outer_NodT"/>
    <property type="match status" value="1"/>
</dbReference>
<keyword evidence="4 10" id="KW-0812">Transmembrane</keyword>
<comment type="function">
    <text evidence="9">Could be involved in resistance to puromycin, acriflavine and tetraphenylarsonium chloride.</text>
</comment>
<organism evidence="13 14">
    <name type="scientific">Gallaecimonas pentaromativorans</name>
    <dbReference type="NCBI Taxonomy" id="584787"/>
    <lineage>
        <taxon>Bacteria</taxon>
        <taxon>Pseudomonadati</taxon>
        <taxon>Pseudomonadota</taxon>
        <taxon>Gammaproteobacteria</taxon>
        <taxon>Enterobacterales</taxon>
        <taxon>Gallaecimonadaceae</taxon>
        <taxon>Gallaecimonas</taxon>
    </lineage>
</organism>
<evidence type="ECO:0000256" key="12">
    <source>
        <dbReference type="SAM" id="MobiDB-lite"/>
    </source>
</evidence>
<dbReference type="AlphaFoldDB" id="A0A3N1P0H2"/>
<evidence type="ECO:0000256" key="1">
    <source>
        <dbReference type="ARBA" id="ARBA00004459"/>
    </source>
</evidence>
<evidence type="ECO:0000256" key="2">
    <source>
        <dbReference type="ARBA" id="ARBA00007613"/>
    </source>
</evidence>
<keyword evidence="11" id="KW-0175">Coiled coil</keyword>
<dbReference type="Proteomes" id="UP000268033">
    <property type="component" value="Unassembled WGS sequence"/>
</dbReference>
<feature type="region of interest" description="Disordered" evidence="12">
    <location>
        <begin position="471"/>
        <end position="492"/>
    </location>
</feature>
<keyword evidence="5" id="KW-0732">Signal</keyword>